<accession>A0A556N2G8</accession>
<keyword evidence="6" id="KW-0808">Transferase</keyword>
<comment type="similarity">
    <text evidence="2">Belongs to the phosphoribulokinase family.</text>
</comment>
<feature type="domain" description="Phosphoribulokinase/uridine kinase" evidence="12">
    <location>
        <begin position="2"/>
        <end position="185"/>
    </location>
</feature>
<evidence type="ECO:0000256" key="10">
    <source>
        <dbReference type="ARBA" id="ARBA00031382"/>
    </source>
</evidence>
<evidence type="ECO:0000256" key="11">
    <source>
        <dbReference type="ARBA" id="ARBA00047663"/>
    </source>
</evidence>
<dbReference type="InterPro" id="IPR006083">
    <property type="entry name" value="PRK/URK"/>
</dbReference>
<gene>
    <name evidence="13" type="ORF">FO442_04370</name>
</gene>
<dbReference type="InterPro" id="IPR006082">
    <property type="entry name" value="PRK"/>
</dbReference>
<evidence type="ECO:0000256" key="2">
    <source>
        <dbReference type="ARBA" id="ARBA00009719"/>
    </source>
</evidence>
<evidence type="ECO:0000256" key="1">
    <source>
        <dbReference type="ARBA" id="ARBA00005215"/>
    </source>
</evidence>
<dbReference type="Pfam" id="PF00485">
    <property type="entry name" value="PRK"/>
    <property type="match status" value="1"/>
</dbReference>
<evidence type="ECO:0000256" key="7">
    <source>
        <dbReference type="ARBA" id="ARBA00022741"/>
    </source>
</evidence>
<reference evidence="13 14" key="1">
    <citation type="submission" date="2019-07" db="EMBL/GenBank/DDBJ databases">
        <authorList>
            <person name="Huq M.A."/>
        </authorList>
    </citation>
    <scope>NUCLEOTIDE SEQUENCE [LARGE SCALE GENOMIC DNA]</scope>
    <source>
        <strain evidence="13 14">MAH-3</strain>
    </source>
</reference>
<evidence type="ECO:0000259" key="12">
    <source>
        <dbReference type="Pfam" id="PF00485"/>
    </source>
</evidence>
<evidence type="ECO:0000256" key="6">
    <source>
        <dbReference type="ARBA" id="ARBA00022679"/>
    </source>
</evidence>
<keyword evidence="9" id="KW-0067">ATP-binding</keyword>
<dbReference type="AlphaFoldDB" id="A0A556N2G8"/>
<comment type="pathway">
    <text evidence="1">Carbohydrate biosynthesis; Calvin cycle.</text>
</comment>
<dbReference type="InterPro" id="IPR027417">
    <property type="entry name" value="P-loop_NTPase"/>
</dbReference>
<dbReference type="GO" id="GO:0019253">
    <property type="term" value="P:reductive pentose-phosphate cycle"/>
    <property type="evidence" value="ECO:0007669"/>
    <property type="project" value="UniProtKB-KW"/>
</dbReference>
<dbReference type="RefSeq" id="WP_144331934.1">
    <property type="nucleotide sequence ID" value="NZ_VLPL01000002.1"/>
</dbReference>
<keyword evidence="4" id="KW-0602">Photosynthesis</keyword>
<comment type="caution">
    <text evidence="13">The sequence shown here is derived from an EMBL/GenBank/DDBJ whole genome shotgun (WGS) entry which is preliminary data.</text>
</comment>
<dbReference type="PANTHER" id="PTHR10285">
    <property type="entry name" value="URIDINE KINASE"/>
    <property type="match status" value="1"/>
</dbReference>
<organism evidence="13 14">
    <name type="scientific">Fluviicola chungangensis</name>
    <dbReference type="NCBI Taxonomy" id="2597671"/>
    <lineage>
        <taxon>Bacteria</taxon>
        <taxon>Pseudomonadati</taxon>
        <taxon>Bacteroidota</taxon>
        <taxon>Flavobacteriia</taxon>
        <taxon>Flavobacteriales</taxon>
        <taxon>Crocinitomicaceae</taxon>
        <taxon>Fluviicola</taxon>
    </lineage>
</organism>
<keyword evidence="7" id="KW-0547">Nucleotide-binding</keyword>
<evidence type="ECO:0000256" key="9">
    <source>
        <dbReference type="ARBA" id="ARBA00022840"/>
    </source>
</evidence>
<name>A0A556N2G8_9FLAO</name>
<comment type="catalytic activity">
    <reaction evidence="11">
        <text>D-ribulose 5-phosphate + ATP = D-ribulose 1,5-bisphosphate + ADP + H(+)</text>
        <dbReference type="Rhea" id="RHEA:19365"/>
        <dbReference type="ChEBI" id="CHEBI:15378"/>
        <dbReference type="ChEBI" id="CHEBI:30616"/>
        <dbReference type="ChEBI" id="CHEBI:57870"/>
        <dbReference type="ChEBI" id="CHEBI:58121"/>
        <dbReference type="ChEBI" id="CHEBI:456216"/>
        <dbReference type="EC" id="2.7.1.19"/>
    </reaction>
</comment>
<dbReference type="EMBL" id="VLPL01000002">
    <property type="protein sequence ID" value="TSJ46397.1"/>
    <property type="molecule type" value="Genomic_DNA"/>
</dbReference>
<dbReference type="EC" id="2.7.1.19" evidence="3"/>
<evidence type="ECO:0000313" key="14">
    <source>
        <dbReference type="Proteomes" id="UP000316008"/>
    </source>
</evidence>
<dbReference type="OrthoDB" id="9777642at2"/>
<evidence type="ECO:0000256" key="4">
    <source>
        <dbReference type="ARBA" id="ARBA00022531"/>
    </source>
</evidence>
<sequence length="205" mass="24000">MIIGICGGSGSGKTTLLKRLASFYGELHPTVFSMDNYYLPIDQQILDENGHVNFDLPTALDKERLVADLKDLKEGKSIEVKEYHFNAPPNKNVLITLDPSPIIIVEGLFLFQYSEVYQLLDFSIFMDVDPDVQLDRRLYRDLETRGYSREEIMYQWKHHVIPCYEKYLKPYMHLADFVFENDQQADLEFERLIHMLTPKLLCLKE</sequence>
<dbReference type="GO" id="GO:0005524">
    <property type="term" value="F:ATP binding"/>
    <property type="evidence" value="ECO:0007669"/>
    <property type="project" value="UniProtKB-KW"/>
</dbReference>
<dbReference type="SUPFAM" id="SSF52540">
    <property type="entry name" value="P-loop containing nucleoside triphosphate hydrolases"/>
    <property type="match status" value="1"/>
</dbReference>
<evidence type="ECO:0000256" key="3">
    <source>
        <dbReference type="ARBA" id="ARBA00012042"/>
    </source>
</evidence>
<evidence type="ECO:0000313" key="13">
    <source>
        <dbReference type="EMBL" id="TSJ46397.1"/>
    </source>
</evidence>
<keyword evidence="5" id="KW-0113">Calvin cycle</keyword>
<protein>
    <recommendedName>
        <fullName evidence="3">phosphoribulokinase</fullName>
        <ecNumber evidence="3">2.7.1.19</ecNumber>
    </recommendedName>
    <alternativeName>
        <fullName evidence="10">Phosphopentokinase</fullName>
    </alternativeName>
</protein>
<evidence type="ECO:0000256" key="5">
    <source>
        <dbReference type="ARBA" id="ARBA00022567"/>
    </source>
</evidence>
<keyword evidence="14" id="KW-1185">Reference proteome</keyword>
<proteinExistence type="inferred from homology"/>
<dbReference type="Proteomes" id="UP000316008">
    <property type="component" value="Unassembled WGS sequence"/>
</dbReference>
<evidence type="ECO:0000256" key="8">
    <source>
        <dbReference type="ARBA" id="ARBA00022777"/>
    </source>
</evidence>
<dbReference type="Gene3D" id="3.40.50.300">
    <property type="entry name" value="P-loop containing nucleotide triphosphate hydrolases"/>
    <property type="match status" value="1"/>
</dbReference>
<dbReference type="PRINTS" id="PR00478">
    <property type="entry name" value="PHRIBLKINASE"/>
</dbReference>
<dbReference type="GO" id="GO:0008974">
    <property type="term" value="F:phosphoribulokinase activity"/>
    <property type="evidence" value="ECO:0007669"/>
    <property type="project" value="UniProtKB-EC"/>
</dbReference>
<keyword evidence="8 13" id="KW-0418">Kinase</keyword>